<reference evidence="1" key="2">
    <citation type="submission" date="2022-01" db="EMBL/GenBank/DDBJ databases">
        <authorList>
            <person name="Yamashiro T."/>
            <person name="Shiraishi A."/>
            <person name="Satake H."/>
            <person name="Nakayama K."/>
        </authorList>
    </citation>
    <scope>NUCLEOTIDE SEQUENCE</scope>
</reference>
<dbReference type="PANTHER" id="PTHR33067">
    <property type="entry name" value="RNA-DIRECTED DNA POLYMERASE-RELATED"/>
    <property type="match status" value="1"/>
</dbReference>
<proteinExistence type="predicted"/>
<protein>
    <recommendedName>
        <fullName evidence="3">RNA polymerase alpha subunit</fullName>
    </recommendedName>
</protein>
<evidence type="ECO:0000313" key="1">
    <source>
        <dbReference type="EMBL" id="GJS65875.1"/>
    </source>
</evidence>
<evidence type="ECO:0008006" key="3">
    <source>
        <dbReference type="Google" id="ProtNLM"/>
    </source>
</evidence>
<dbReference type="PANTHER" id="PTHR33067:SF9">
    <property type="entry name" value="RNA-DIRECTED DNA POLYMERASE"/>
    <property type="match status" value="1"/>
</dbReference>
<evidence type="ECO:0000313" key="2">
    <source>
        <dbReference type="Proteomes" id="UP001151760"/>
    </source>
</evidence>
<dbReference type="EMBL" id="BQNB010009609">
    <property type="protein sequence ID" value="GJS65875.1"/>
    <property type="molecule type" value="Genomic_DNA"/>
</dbReference>
<dbReference type="Proteomes" id="UP001151760">
    <property type="component" value="Unassembled WGS sequence"/>
</dbReference>
<name>A0ABQ4XLZ8_9ASTR</name>
<accession>A0ABQ4XLZ8</accession>
<organism evidence="1 2">
    <name type="scientific">Tanacetum coccineum</name>
    <dbReference type="NCBI Taxonomy" id="301880"/>
    <lineage>
        <taxon>Eukaryota</taxon>
        <taxon>Viridiplantae</taxon>
        <taxon>Streptophyta</taxon>
        <taxon>Embryophyta</taxon>
        <taxon>Tracheophyta</taxon>
        <taxon>Spermatophyta</taxon>
        <taxon>Magnoliopsida</taxon>
        <taxon>eudicotyledons</taxon>
        <taxon>Gunneridae</taxon>
        <taxon>Pentapetalae</taxon>
        <taxon>asterids</taxon>
        <taxon>campanulids</taxon>
        <taxon>Asterales</taxon>
        <taxon>Asteraceae</taxon>
        <taxon>Asteroideae</taxon>
        <taxon>Anthemideae</taxon>
        <taxon>Anthemidinae</taxon>
        <taxon>Tanacetum</taxon>
    </lineage>
</organism>
<reference evidence="1" key="1">
    <citation type="journal article" date="2022" name="Int. J. Mol. Sci.">
        <title>Draft Genome of Tanacetum Coccineum: Genomic Comparison of Closely Related Tanacetum-Family Plants.</title>
        <authorList>
            <person name="Yamashiro T."/>
            <person name="Shiraishi A."/>
            <person name="Nakayama K."/>
            <person name="Satake H."/>
        </authorList>
    </citation>
    <scope>NUCLEOTIDE SEQUENCE</scope>
</reference>
<sequence>MIGIFGLLKELTSRTTLEKVLVREEIRNPTTKNVNTISLCRIENEKIKENNKVIDKNIIEQEKRNIKEPIRITKVRWSVRITIHFPKNLCTRLTDEKLIETDIRLSLASQSHIYPLGIAEDVLVEIAGFVYPVDFLILDIKEDRKSHPS</sequence>
<keyword evidence="2" id="KW-1185">Reference proteome</keyword>
<gene>
    <name evidence="1" type="ORF">Tco_0680439</name>
</gene>
<comment type="caution">
    <text evidence="1">The sequence shown here is derived from an EMBL/GenBank/DDBJ whole genome shotgun (WGS) entry which is preliminary data.</text>
</comment>